<dbReference type="Proteomes" id="UP000010552">
    <property type="component" value="Unassembled WGS sequence"/>
</dbReference>
<evidence type="ECO:0000313" key="2">
    <source>
        <dbReference type="EMBL" id="ELK15875.1"/>
    </source>
</evidence>
<feature type="compositionally biased region" description="Basic and acidic residues" evidence="1">
    <location>
        <begin position="1"/>
        <end position="20"/>
    </location>
</feature>
<name>L5KXJ1_PTEAL</name>
<organism evidence="2 3">
    <name type="scientific">Pteropus alecto</name>
    <name type="common">Black flying fox</name>
    <dbReference type="NCBI Taxonomy" id="9402"/>
    <lineage>
        <taxon>Eukaryota</taxon>
        <taxon>Metazoa</taxon>
        <taxon>Chordata</taxon>
        <taxon>Craniata</taxon>
        <taxon>Vertebrata</taxon>
        <taxon>Euteleostomi</taxon>
        <taxon>Mammalia</taxon>
        <taxon>Eutheria</taxon>
        <taxon>Laurasiatheria</taxon>
        <taxon>Chiroptera</taxon>
        <taxon>Yinpterochiroptera</taxon>
        <taxon>Pteropodoidea</taxon>
        <taxon>Pteropodidae</taxon>
        <taxon>Pteropodinae</taxon>
        <taxon>Pteropus</taxon>
    </lineage>
</organism>
<dbReference type="EMBL" id="KB030499">
    <property type="protein sequence ID" value="ELK15875.1"/>
    <property type="molecule type" value="Genomic_DNA"/>
</dbReference>
<evidence type="ECO:0000313" key="3">
    <source>
        <dbReference type="Proteomes" id="UP000010552"/>
    </source>
</evidence>
<proteinExistence type="predicted"/>
<feature type="region of interest" description="Disordered" evidence="1">
    <location>
        <begin position="1"/>
        <end position="23"/>
    </location>
</feature>
<protein>
    <submittedName>
        <fullName evidence="2">Uncharacterized protein</fullName>
    </submittedName>
</protein>
<evidence type="ECO:0000256" key="1">
    <source>
        <dbReference type="SAM" id="MobiDB-lite"/>
    </source>
</evidence>
<dbReference type="AlphaFoldDB" id="L5KXJ1"/>
<keyword evidence="3" id="KW-1185">Reference proteome</keyword>
<accession>L5KXJ1</accession>
<gene>
    <name evidence="2" type="ORF">PAL_GLEAN10018451</name>
</gene>
<dbReference type="InParanoid" id="L5KXJ1"/>
<reference evidence="3" key="1">
    <citation type="journal article" date="2013" name="Science">
        <title>Comparative analysis of bat genomes provides insight into the evolution of flight and immunity.</title>
        <authorList>
            <person name="Zhang G."/>
            <person name="Cowled C."/>
            <person name="Shi Z."/>
            <person name="Huang Z."/>
            <person name="Bishop-Lilly K.A."/>
            <person name="Fang X."/>
            <person name="Wynne J.W."/>
            <person name="Xiong Z."/>
            <person name="Baker M.L."/>
            <person name="Zhao W."/>
            <person name="Tachedjian M."/>
            <person name="Zhu Y."/>
            <person name="Zhou P."/>
            <person name="Jiang X."/>
            <person name="Ng J."/>
            <person name="Yang L."/>
            <person name="Wu L."/>
            <person name="Xiao J."/>
            <person name="Feng Y."/>
            <person name="Chen Y."/>
            <person name="Sun X."/>
            <person name="Zhang Y."/>
            <person name="Marsh G.A."/>
            <person name="Crameri G."/>
            <person name="Broder C.C."/>
            <person name="Frey K.G."/>
            <person name="Wang L.F."/>
            <person name="Wang J."/>
        </authorList>
    </citation>
    <scope>NUCLEOTIDE SEQUENCE [LARGE SCALE GENOMIC DNA]</scope>
</reference>
<sequence length="191" mass="21600">MPESPRDRGFPAPNTHEKKGSSSKLLLSILNILALSRAAADADRLEDDVTRRGRDRSLPLAPRRRFSFGHEGGAREERRSGTQTCFPIGCWFPYVTKRGGRGHNVPQPWQPLSTQERPEGLLPNLLEPLEGQDSLFTGLQEQKNHTILCMTLGKLLLVSFQEYGDRSRFKLDSIQTHSLATFSIRRNESYI</sequence>
<feature type="region of interest" description="Disordered" evidence="1">
    <location>
        <begin position="56"/>
        <end position="80"/>
    </location>
</feature>